<dbReference type="Proteomes" id="UP000322530">
    <property type="component" value="Unassembled WGS sequence"/>
</dbReference>
<comment type="caution">
    <text evidence="2">The sequence shown here is derived from an EMBL/GenBank/DDBJ whole genome shotgun (WGS) entry which is preliminary data.</text>
</comment>
<dbReference type="EMBL" id="BIXY01000120">
    <property type="protein sequence ID" value="GCF11539.1"/>
    <property type="molecule type" value="Genomic_DNA"/>
</dbReference>
<evidence type="ECO:0000313" key="2">
    <source>
        <dbReference type="EMBL" id="GCF11539.1"/>
    </source>
</evidence>
<keyword evidence="1" id="KW-0472">Membrane</keyword>
<accession>A0A5A5TKG5</accession>
<gene>
    <name evidence="2" type="ORF">KDI_51030</name>
</gene>
<feature type="transmembrane region" description="Helical" evidence="1">
    <location>
        <begin position="136"/>
        <end position="152"/>
    </location>
</feature>
<feature type="transmembrane region" description="Helical" evidence="1">
    <location>
        <begin position="271"/>
        <end position="304"/>
    </location>
</feature>
<feature type="transmembrane region" description="Helical" evidence="1">
    <location>
        <begin position="230"/>
        <end position="250"/>
    </location>
</feature>
<feature type="transmembrane region" description="Helical" evidence="1">
    <location>
        <begin position="198"/>
        <end position="218"/>
    </location>
</feature>
<feature type="transmembrane region" description="Helical" evidence="1">
    <location>
        <begin position="95"/>
        <end position="115"/>
    </location>
</feature>
<keyword evidence="1" id="KW-1133">Transmembrane helix</keyword>
<evidence type="ECO:0000256" key="1">
    <source>
        <dbReference type="SAM" id="Phobius"/>
    </source>
</evidence>
<sequence>MKPIILGVVASGFFAISFILNHAMNLAGGSWIWSASLRFIFMLPFLLIIVLHKKNLAPLLEDIRVHFGAWFVWSMVGFGFFYIPLCFASGFAPGWLIAGTWQVTIVAGTLLTPLFTQTIISEHESIRVRRRVPLKELLFSSIILLGVAIMQIDHAAHLVWNDILFGILPVAVAAFAYPLGNRKMMEVTAGKFDVYQRVLGMTLCSLPLWLGLFVYGLLTVGPPSAGQSLQALIVAISSGVIATSLFFTATDKVKHDIRKLATVEATQAGEVLFTLLGEVIFFAAALPSLASLFGILLIIGGMVVHSLCANKKETILTASSLTEI</sequence>
<dbReference type="Pfam" id="PF13536">
    <property type="entry name" value="EmrE"/>
    <property type="match status" value="1"/>
</dbReference>
<dbReference type="InterPro" id="IPR032713">
    <property type="entry name" value="EmrE"/>
</dbReference>
<organism evidence="2 3">
    <name type="scientific">Dictyobacter arantiisoli</name>
    <dbReference type="NCBI Taxonomy" id="2014874"/>
    <lineage>
        <taxon>Bacteria</taxon>
        <taxon>Bacillati</taxon>
        <taxon>Chloroflexota</taxon>
        <taxon>Ktedonobacteria</taxon>
        <taxon>Ktedonobacterales</taxon>
        <taxon>Dictyobacteraceae</taxon>
        <taxon>Dictyobacter</taxon>
    </lineage>
</organism>
<reference evidence="2 3" key="1">
    <citation type="submission" date="2019-01" db="EMBL/GenBank/DDBJ databases">
        <title>Draft genome sequence of Dictyobacter sp. Uno17.</title>
        <authorList>
            <person name="Wang C.M."/>
            <person name="Zheng Y."/>
            <person name="Sakai Y."/>
            <person name="Abe K."/>
            <person name="Yokota A."/>
            <person name="Yabe S."/>
        </authorList>
    </citation>
    <scope>NUCLEOTIDE SEQUENCE [LARGE SCALE GENOMIC DNA]</scope>
    <source>
        <strain evidence="2 3">Uno17</strain>
    </source>
</reference>
<feature type="transmembrane region" description="Helical" evidence="1">
    <location>
        <begin position="5"/>
        <end position="24"/>
    </location>
</feature>
<name>A0A5A5TKG5_9CHLR</name>
<keyword evidence="3" id="KW-1185">Reference proteome</keyword>
<dbReference type="OrthoDB" id="3457556at2"/>
<feature type="transmembrane region" description="Helical" evidence="1">
    <location>
        <begin position="158"/>
        <end position="177"/>
    </location>
</feature>
<dbReference type="AlphaFoldDB" id="A0A5A5TKG5"/>
<proteinExistence type="predicted"/>
<dbReference type="RefSeq" id="WP_149404366.1">
    <property type="nucleotide sequence ID" value="NZ_BIXY01000120.1"/>
</dbReference>
<evidence type="ECO:0000313" key="3">
    <source>
        <dbReference type="Proteomes" id="UP000322530"/>
    </source>
</evidence>
<feature type="transmembrane region" description="Helical" evidence="1">
    <location>
        <begin position="30"/>
        <end position="51"/>
    </location>
</feature>
<feature type="transmembrane region" description="Helical" evidence="1">
    <location>
        <begin position="63"/>
        <end position="83"/>
    </location>
</feature>
<protein>
    <submittedName>
        <fullName evidence="2">Membrane protein</fullName>
    </submittedName>
</protein>
<keyword evidence="1" id="KW-0812">Transmembrane</keyword>